<accession>A0A151KZF7</accession>
<evidence type="ECO:0000256" key="1">
    <source>
        <dbReference type="SAM" id="SignalP"/>
    </source>
</evidence>
<organism evidence="2 4">
    <name type="scientific">Vibrio cidicii</name>
    <dbReference type="NCBI Taxonomy" id="1763883"/>
    <lineage>
        <taxon>Bacteria</taxon>
        <taxon>Pseudomonadati</taxon>
        <taxon>Pseudomonadota</taxon>
        <taxon>Gammaproteobacteria</taxon>
        <taxon>Vibrionales</taxon>
        <taxon>Vibrionaceae</taxon>
        <taxon>Vibrio</taxon>
    </lineage>
</organism>
<dbReference type="EMBL" id="LOBR01000023">
    <property type="protein sequence ID" value="KYN89284.1"/>
    <property type="molecule type" value="Genomic_DNA"/>
</dbReference>
<dbReference type="EMBL" id="LOBP01000090">
    <property type="protein sequence ID" value="KYN89518.1"/>
    <property type="molecule type" value="Genomic_DNA"/>
</dbReference>
<feature type="signal peptide" evidence="1">
    <location>
        <begin position="1"/>
        <end position="20"/>
    </location>
</feature>
<protein>
    <recommendedName>
        <fullName evidence="6">TonB-dependent receptor</fullName>
    </recommendedName>
</protein>
<reference evidence="4" key="1">
    <citation type="submission" date="2015-12" db="EMBL/GenBank/DDBJ databases">
        <authorList>
            <person name="Shamseldin A."/>
            <person name="Moawad H."/>
            <person name="Abd El-Rahim W.M."/>
            <person name="Sadowsky M.J."/>
        </authorList>
    </citation>
    <scope>NUCLEOTIDE SEQUENCE [LARGE SCALE GENOMIC DNA]</scope>
    <source>
        <strain evidence="4">2538-88</strain>
    </source>
</reference>
<dbReference type="GeneID" id="95680374"/>
<keyword evidence="5" id="KW-1185">Reference proteome</keyword>
<comment type="caution">
    <text evidence="2">The sequence shown here is derived from an EMBL/GenBank/DDBJ whole genome shotgun (WGS) entry which is preliminary data.</text>
</comment>
<keyword evidence="1" id="KW-0732">Signal</keyword>
<evidence type="ECO:0008006" key="6">
    <source>
        <dbReference type="Google" id="ProtNLM"/>
    </source>
</evidence>
<proteinExistence type="predicted"/>
<evidence type="ECO:0000313" key="4">
    <source>
        <dbReference type="Proteomes" id="UP000075346"/>
    </source>
</evidence>
<feature type="chain" id="PRO_5007583771" description="TonB-dependent receptor" evidence="1">
    <location>
        <begin position="21"/>
        <end position="282"/>
    </location>
</feature>
<evidence type="ECO:0000313" key="5">
    <source>
        <dbReference type="Proteomes" id="UP000075609"/>
    </source>
</evidence>
<evidence type="ECO:0000313" key="2">
    <source>
        <dbReference type="EMBL" id="KYN89284.1"/>
    </source>
</evidence>
<reference evidence="2 5" key="2">
    <citation type="submission" date="2015-12" db="EMBL/GenBank/DDBJ databases">
        <authorList>
            <person name="Tarr C.L."/>
            <person name="Gladney L.M."/>
        </authorList>
    </citation>
    <scope>NUCLEOTIDE SEQUENCE</scope>
    <source>
        <strain evidence="3 5">1048-83</strain>
        <strain evidence="2">2538-88</strain>
    </source>
</reference>
<evidence type="ECO:0000313" key="3">
    <source>
        <dbReference type="EMBL" id="KYN89518.1"/>
    </source>
</evidence>
<sequence length="282" mass="31624">MKKAFLISLLSASYALPAVADSISLPIWKEDAEALGYTLPKPIGFNLSYMTMEQGINVDSIVLQGLNFNYLDIGLEAEPGRQYTEVLTLRADVWLFPFLNLYGLVGKLDGYSTTDVTLTAGFNPNRPFISHKIQDFRLDLDGYTTGLGFVLVGGYENWFALVDASFTQSRLTVVDGTIDAIVVSPRIGYDFNRHDVPLRLWAGAMYQDVEQTLKGSLSDLGLPSSLTSKLPSDARFEVQQHLQTPWNPIVGMQYQINESWYLLGEFGFGERQSLFFSIDRRF</sequence>
<name>A0A151KZF7_9VIBR</name>
<dbReference type="RefSeq" id="WP_061893280.1">
    <property type="nucleotide sequence ID" value="NZ_CAXYEW010000001.1"/>
</dbReference>
<gene>
    <name evidence="3" type="ORF">ATY35_11235</name>
    <name evidence="2" type="ORF">ATY37_13160</name>
</gene>
<dbReference type="Proteomes" id="UP000075609">
    <property type="component" value="Unassembled WGS sequence"/>
</dbReference>
<dbReference type="Proteomes" id="UP000075346">
    <property type="component" value="Unassembled WGS sequence"/>
</dbReference>
<dbReference type="AlphaFoldDB" id="A0A151KZF7"/>